<dbReference type="HOGENOM" id="CLU_1365558_0_0_7"/>
<protein>
    <submittedName>
        <fullName evidence="1">Uncharacterized protein</fullName>
    </submittedName>
</protein>
<name>I5B7G6_9BACT</name>
<reference evidence="1 2" key="1">
    <citation type="submission" date="2011-09" db="EMBL/GenBank/DDBJ databases">
        <authorList>
            <consortium name="US DOE Joint Genome Institute (JGI-PGF)"/>
            <person name="Lucas S."/>
            <person name="Han J."/>
            <person name="Lapidus A."/>
            <person name="Cheng J.-F."/>
            <person name="Goodwin L."/>
            <person name="Pitluck S."/>
            <person name="Peters L."/>
            <person name="Land M.L."/>
            <person name="Hauser L."/>
            <person name="Orellana R."/>
            <person name="Lovley D."/>
            <person name="Woyke T.J."/>
        </authorList>
    </citation>
    <scope>NUCLEOTIDE SEQUENCE [LARGE SCALE GENOMIC DNA]</scope>
    <source>
        <strain evidence="1 2">2ac9</strain>
    </source>
</reference>
<evidence type="ECO:0000313" key="1">
    <source>
        <dbReference type="EMBL" id="EIM65429.1"/>
    </source>
</evidence>
<proteinExistence type="predicted"/>
<dbReference type="STRING" id="879212.DespoDRAFT_03689"/>
<organism evidence="1 2">
    <name type="scientific">Desulfobacter postgatei 2ac9</name>
    <dbReference type="NCBI Taxonomy" id="879212"/>
    <lineage>
        <taxon>Bacteria</taxon>
        <taxon>Pseudomonadati</taxon>
        <taxon>Thermodesulfobacteriota</taxon>
        <taxon>Desulfobacteria</taxon>
        <taxon>Desulfobacterales</taxon>
        <taxon>Desulfobacteraceae</taxon>
        <taxon>Desulfobacter</taxon>
    </lineage>
</organism>
<accession>I5B7G6</accession>
<dbReference type="EMBL" id="CM001488">
    <property type="protein sequence ID" value="EIM65429.1"/>
    <property type="molecule type" value="Genomic_DNA"/>
</dbReference>
<dbReference type="RefSeq" id="WP_004075619.1">
    <property type="nucleotide sequence ID" value="NZ_CM001488.1"/>
</dbReference>
<reference evidence="1 2" key="2">
    <citation type="submission" date="2012-02" db="EMBL/GenBank/DDBJ databases">
        <title>Improved High-Quality Draft sequence of Desulfobacter postgatei 2ac9.</title>
        <authorList>
            <consortium name="US DOE Joint Genome Institute"/>
            <person name="Lucas S."/>
            <person name="Han J."/>
            <person name="Lapidus A."/>
            <person name="Cheng J.-F."/>
            <person name="Goodwin L."/>
            <person name="Pitluck S."/>
            <person name="Peters L."/>
            <person name="Ovchinnikova G."/>
            <person name="Held B."/>
            <person name="Detter J.C."/>
            <person name="Han C."/>
            <person name="Tapia R."/>
            <person name="Land M."/>
            <person name="Hauser L."/>
            <person name="Kyrpides N."/>
            <person name="Ivanova N."/>
            <person name="Pagani I."/>
            <person name="Orellana R."/>
            <person name="Lovley D."/>
            <person name="Woyke T."/>
        </authorList>
    </citation>
    <scope>NUCLEOTIDE SEQUENCE [LARGE SCALE GENOMIC DNA]</scope>
    <source>
        <strain evidence="1 2">2ac9</strain>
    </source>
</reference>
<evidence type="ECO:0000313" key="2">
    <source>
        <dbReference type="Proteomes" id="UP000005778"/>
    </source>
</evidence>
<dbReference type="Proteomes" id="UP000005778">
    <property type="component" value="Chromosome"/>
</dbReference>
<sequence>MDTALQTKEAICNGCISRTCCYHYRVSITGFDLWRIASALDIRPSQFVGFTYAEADAEHAFILDHSGERYELVLAKSTDAQRLGACVFLVRTNTGIHRCGLGDLSPLVCRQYPGYFKDGLMRVINNPNACWRTWSILELDVDLERALEQSAKERLDDYDAILRDWNERVGKSSADSWFSFEQFCTYLENRYVTQFAT</sequence>
<dbReference type="OrthoDB" id="4192433at2"/>
<keyword evidence="2" id="KW-1185">Reference proteome</keyword>
<dbReference type="AlphaFoldDB" id="I5B7G6"/>
<gene>
    <name evidence="1" type="ORF">DespoDRAFT_03689</name>
</gene>